<dbReference type="AlphaFoldDB" id="Q07I19"/>
<sequence length="148" mass="16275">MFSETYALAPGPQRALIHWHEFVSTHSADVLRPLLADDVVFHSPFVRSPIPGRTATLLVLTTVTQIFENFKYRRTFVGGPHDVALEFSATIGKWELKGLDLIKFDDDGRVVEFEVMIRPAKALQALGEAMGSRIGPQLLAMKAAAGGL</sequence>
<dbReference type="HOGENOM" id="CLU_119884_2_0_5"/>
<dbReference type="InterPro" id="IPR037401">
    <property type="entry name" value="SnoaL-like"/>
</dbReference>
<dbReference type="KEGG" id="rpe:RPE_4495"/>
<evidence type="ECO:0000259" key="1">
    <source>
        <dbReference type="Pfam" id="PF12680"/>
    </source>
</evidence>
<feature type="domain" description="SnoaL-like" evidence="1">
    <location>
        <begin position="18"/>
        <end position="112"/>
    </location>
</feature>
<dbReference type="Pfam" id="PF12680">
    <property type="entry name" value="SnoaL_2"/>
    <property type="match status" value="1"/>
</dbReference>
<name>Q07I19_RHOP5</name>
<reference evidence="2" key="1">
    <citation type="submission" date="2006-09" db="EMBL/GenBank/DDBJ databases">
        <title>Complete sequence of Rhodopseudomonas palustris BisA53.</title>
        <authorList>
            <consortium name="US DOE Joint Genome Institute"/>
            <person name="Copeland A."/>
            <person name="Lucas S."/>
            <person name="Lapidus A."/>
            <person name="Barry K."/>
            <person name="Detter J.C."/>
            <person name="Glavina del Rio T."/>
            <person name="Hammon N."/>
            <person name="Israni S."/>
            <person name="Dalin E."/>
            <person name="Tice H."/>
            <person name="Pitluck S."/>
            <person name="Chain P."/>
            <person name="Malfatti S."/>
            <person name="Shin M."/>
            <person name="Vergez L."/>
            <person name="Schmutz J."/>
            <person name="Larimer F."/>
            <person name="Land M."/>
            <person name="Hauser L."/>
            <person name="Pelletier D.A."/>
            <person name="Kyrpides N."/>
            <person name="Kim E."/>
            <person name="Harwood C.S."/>
            <person name="Oda Y."/>
            <person name="Richardson P."/>
        </authorList>
    </citation>
    <scope>NUCLEOTIDE SEQUENCE [LARGE SCALE GENOMIC DNA]</scope>
    <source>
        <strain evidence="2">BisA53</strain>
    </source>
</reference>
<evidence type="ECO:0000313" key="2">
    <source>
        <dbReference type="EMBL" id="ABJ08415.1"/>
    </source>
</evidence>
<dbReference type="eggNOG" id="COG3631">
    <property type="taxonomic scope" value="Bacteria"/>
</dbReference>
<dbReference type="InterPro" id="IPR032710">
    <property type="entry name" value="NTF2-like_dom_sf"/>
</dbReference>
<dbReference type="STRING" id="316055.RPE_4495"/>
<accession>Q07I19</accession>
<dbReference type="EMBL" id="CP000463">
    <property type="protein sequence ID" value="ABJ08415.1"/>
    <property type="molecule type" value="Genomic_DNA"/>
</dbReference>
<dbReference type="Gene3D" id="3.10.450.50">
    <property type="match status" value="1"/>
</dbReference>
<proteinExistence type="predicted"/>
<gene>
    <name evidence="2" type="ordered locus">RPE_4495</name>
</gene>
<dbReference type="OrthoDB" id="1163083at2"/>
<organism evidence="2">
    <name type="scientific">Rhodopseudomonas palustris (strain BisA53)</name>
    <dbReference type="NCBI Taxonomy" id="316055"/>
    <lineage>
        <taxon>Bacteria</taxon>
        <taxon>Pseudomonadati</taxon>
        <taxon>Pseudomonadota</taxon>
        <taxon>Alphaproteobacteria</taxon>
        <taxon>Hyphomicrobiales</taxon>
        <taxon>Nitrobacteraceae</taxon>
        <taxon>Rhodopseudomonas</taxon>
    </lineage>
</organism>
<dbReference type="SUPFAM" id="SSF54427">
    <property type="entry name" value="NTF2-like"/>
    <property type="match status" value="1"/>
</dbReference>
<protein>
    <recommendedName>
        <fullName evidence="1">SnoaL-like domain-containing protein</fullName>
    </recommendedName>
</protein>